<dbReference type="RefSeq" id="XP_041426596.1">
    <property type="nucleotide sequence ID" value="XM_041570662.1"/>
</dbReference>
<protein>
    <submittedName>
        <fullName evidence="3">Endothelin-converting enzyme 1-like</fullName>
    </submittedName>
</protein>
<evidence type="ECO:0000256" key="1">
    <source>
        <dbReference type="SAM" id="Phobius"/>
    </source>
</evidence>
<feature type="transmembrane region" description="Helical" evidence="1">
    <location>
        <begin position="52"/>
        <end position="72"/>
    </location>
</feature>
<keyword evidence="2" id="KW-1185">Reference proteome</keyword>
<dbReference type="KEGG" id="xla:121396067"/>
<organism evidence="2 3">
    <name type="scientific">Xenopus laevis</name>
    <name type="common">African clawed frog</name>
    <dbReference type="NCBI Taxonomy" id="8355"/>
    <lineage>
        <taxon>Eukaryota</taxon>
        <taxon>Metazoa</taxon>
        <taxon>Chordata</taxon>
        <taxon>Craniata</taxon>
        <taxon>Vertebrata</taxon>
        <taxon>Euteleostomi</taxon>
        <taxon>Amphibia</taxon>
        <taxon>Batrachia</taxon>
        <taxon>Anura</taxon>
        <taxon>Pipoidea</taxon>
        <taxon>Pipidae</taxon>
        <taxon>Xenopodinae</taxon>
        <taxon>Xenopus</taxon>
        <taxon>Xenopus</taxon>
    </lineage>
</organism>
<proteinExistence type="predicted"/>
<keyword evidence="1" id="KW-0472">Membrane</keyword>
<gene>
    <name evidence="3" type="primary">LOC121396067</name>
</gene>
<dbReference type="GeneID" id="121396067"/>
<keyword evidence="1" id="KW-1133">Transmembrane helix</keyword>
<dbReference type="Proteomes" id="UP000186698">
    <property type="component" value="Chromosome 7S"/>
</dbReference>
<name>A0A8J1LAT6_XENLA</name>
<sequence length="77" mass="8711">MSAYKRATLDEEDLLDSLGEGDVYPNGLQVNLRGVGRRSGCWSERTHVEKRLLVLLVLMSLGLFMSLLALSLQYRKQ</sequence>
<accession>A0A8J1LAT6</accession>
<evidence type="ECO:0000313" key="3">
    <source>
        <dbReference type="RefSeq" id="XP_041426596.1"/>
    </source>
</evidence>
<dbReference type="AlphaFoldDB" id="A0A8J1LAT6"/>
<keyword evidence="1" id="KW-0812">Transmembrane</keyword>
<evidence type="ECO:0000313" key="2">
    <source>
        <dbReference type="Proteomes" id="UP000186698"/>
    </source>
</evidence>
<reference evidence="3" key="1">
    <citation type="submission" date="2025-08" db="UniProtKB">
        <authorList>
            <consortium name="RefSeq"/>
        </authorList>
    </citation>
    <scope>IDENTIFICATION</scope>
    <source>
        <strain evidence="3">J_2021</strain>
        <tissue evidence="3">Erythrocytes</tissue>
    </source>
</reference>